<dbReference type="GO" id="GO:0032259">
    <property type="term" value="P:methylation"/>
    <property type="evidence" value="ECO:0007669"/>
    <property type="project" value="UniProtKB-KW"/>
</dbReference>
<sequence>MQLAVQSDRVHLGAPCAADIPGGREAGHDGGTDALCEEEYDMAGSGSGGVEGVTGGKSRFDDIYDRPDPRAYFRRLAPLEYEIPHHAQPVFRQVATERAALDDGRPHSPAVLDVCCSYGINAALLNHDVTLAEMYERYTSPARQAMSTAELAARDKVFYAERRRPDAVPVFGLDVAAPAVHYALEVGLLDAAFTDDLEKGSPSPRLRRALAEVGLITLTGGGSYITARTFTALLDGARRPVWVSAFVLRTVSYHPIVRRLAAHGLRTTVDVSRSYPQRLFTDERERQYAIAAVRVLGGDPAGREENGHFHSLRYESRPDTP</sequence>
<keyword evidence="1" id="KW-0489">Methyltransferase</keyword>
<gene>
    <name evidence="1" type="ORF">GCM10011579_032820</name>
</gene>
<evidence type="ECO:0000313" key="1">
    <source>
        <dbReference type="EMBL" id="GGN63949.1"/>
    </source>
</evidence>
<dbReference type="Proteomes" id="UP000600365">
    <property type="component" value="Unassembled WGS sequence"/>
</dbReference>
<dbReference type="GO" id="GO:0008168">
    <property type="term" value="F:methyltransferase activity"/>
    <property type="evidence" value="ECO:0007669"/>
    <property type="project" value="UniProtKB-KW"/>
</dbReference>
<comment type="caution">
    <text evidence="1">The sequence shown here is derived from an EMBL/GenBank/DDBJ whole genome shotgun (WGS) entry which is preliminary data.</text>
</comment>
<dbReference type="AlphaFoldDB" id="A0A917Y2D2"/>
<reference evidence="1 2" key="1">
    <citation type="journal article" date="2014" name="Int. J. Syst. Evol. Microbiol.">
        <title>Complete genome sequence of Corynebacterium casei LMG S-19264T (=DSM 44701T), isolated from a smear-ripened cheese.</title>
        <authorList>
            <consortium name="US DOE Joint Genome Institute (JGI-PGF)"/>
            <person name="Walter F."/>
            <person name="Albersmeier A."/>
            <person name="Kalinowski J."/>
            <person name="Ruckert C."/>
        </authorList>
    </citation>
    <scope>NUCLEOTIDE SEQUENCE [LARGE SCALE GENOMIC DNA]</scope>
    <source>
        <strain evidence="1 2">CGMCC 4.7111</strain>
    </source>
</reference>
<keyword evidence="1" id="KW-0808">Transferase</keyword>
<name>A0A917Y2D2_9ACTN</name>
<dbReference type="EMBL" id="BMMM01000005">
    <property type="protein sequence ID" value="GGN63949.1"/>
    <property type="molecule type" value="Genomic_DNA"/>
</dbReference>
<organism evidence="1 2">
    <name type="scientific">Streptomyces albiflavescens</name>
    <dbReference type="NCBI Taxonomy" id="1623582"/>
    <lineage>
        <taxon>Bacteria</taxon>
        <taxon>Bacillati</taxon>
        <taxon>Actinomycetota</taxon>
        <taxon>Actinomycetes</taxon>
        <taxon>Kitasatosporales</taxon>
        <taxon>Streptomycetaceae</taxon>
        <taxon>Streptomyces</taxon>
    </lineage>
</organism>
<proteinExistence type="predicted"/>
<accession>A0A917Y2D2</accession>
<protein>
    <submittedName>
        <fullName evidence="1">Methyltransferase type 12</fullName>
    </submittedName>
</protein>
<evidence type="ECO:0000313" key="2">
    <source>
        <dbReference type="Proteomes" id="UP000600365"/>
    </source>
</evidence>
<keyword evidence="2" id="KW-1185">Reference proteome</keyword>